<dbReference type="SUPFAM" id="SSF102198">
    <property type="entry name" value="Putative cyclase"/>
    <property type="match status" value="1"/>
</dbReference>
<dbReference type="RefSeq" id="WP_386813617.1">
    <property type="nucleotide sequence ID" value="NZ_JBHTIH010000008.1"/>
</dbReference>
<dbReference type="Pfam" id="PF04199">
    <property type="entry name" value="Cyclase"/>
    <property type="match status" value="1"/>
</dbReference>
<keyword evidence="2" id="KW-1185">Reference proteome</keyword>
<proteinExistence type="predicted"/>
<dbReference type="GO" id="GO:0016787">
    <property type="term" value="F:hydrolase activity"/>
    <property type="evidence" value="ECO:0007669"/>
    <property type="project" value="UniProtKB-KW"/>
</dbReference>
<dbReference type="InterPro" id="IPR037175">
    <property type="entry name" value="KFase_sf"/>
</dbReference>
<dbReference type="PANTHER" id="PTHR31118:SF32">
    <property type="entry name" value="KYNURENINE FORMAMIDASE"/>
    <property type="match status" value="1"/>
</dbReference>
<gene>
    <name evidence="1" type="ORF">ACFQZQ_14395</name>
</gene>
<protein>
    <submittedName>
        <fullName evidence="1">Cyclase family protein</fullName>
        <ecNumber evidence="1">3.5.-.-</ecNumber>
    </submittedName>
</protein>
<organism evidence="1 2">
    <name type="scientific">Lysobacter koreensis</name>
    <dbReference type="NCBI Taxonomy" id="266122"/>
    <lineage>
        <taxon>Bacteria</taxon>
        <taxon>Pseudomonadati</taxon>
        <taxon>Pseudomonadota</taxon>
        <taxon>Gammaproteobacteria</taxon>
        <taxon>Lysobacterales</taxon>
        <taxon>Lysobacteraceae</taxon>
        <taxon>Lysobacter</taxon>
    </lineage>
</organism>
<dbReference type="EC" id="3.5.-.-" evidence="1"/>
<evidence type="ECO:0000313" key="1">
    <source>
        <dbReference type="EMBL" id="MFD0740471.1"/>
    </source>
</evidence>
<dbReference type="Proteomes" id="UP001597090">
    <property type="component" value="Unassembled WGS sequence"/>
</dbReference>
<reference evidence="2" key="1">
    <citation type="journal article" date="2019" name="Int. J. Syst. Evol. Microbiol.">
        <title>The Global Catalogue of Microorganisms (GCM) 10K type strain sequencing project: providing services to taxonomists for standard genome sequencing and annotation.</title>
        <authorList>
            <consortium name="The Broad Institute Genomics Platform"/>
            <consortium name="The Broad Institute Genome Sequencing Center for Infectious Disease"/>
            <person name="Wu L."/>
            <person name="Ma J."/>
        </authorList>
    </citation>
    <scope>NUCLEOTIDE SEQUENCE [LARGE SCALE GENOMIC DNA]</scope>
    <source>
        <strain evidence="2">CCUG 55491</strain>
    </source>
</reference>
<dbReference type="EMBL" id="JBHTIH010000008">
    <property type="protein sequence ID" value="MFD0740471.1"/>
    <property type="molecule type" value="Genomic_DNA"/>
</dbReference>
<name>A0ABW2YRD6_9GAMM</name>
<evidence type="ECO:0000313" key="2">
    <source>
        <dbReference type="Proteomes" id="UP001597090"/>
    </source>
</evidence>
<keyword evidence="1" id="KW-0378">Hydrolase</keyword>
<dbReference type="InterPro" id="IPR007325">
    <property type="entry name" value="KFase/CYL"/>
</dbReference>
<dbReference type="PANTHER" id="PTHR31118">
    <property type="entry name" value="CYCLASE-LIKE PROTEIN 2"/>
    <property type="match status" value="1"/>
</dbReference>
<sequence>MGGNASERIDKRVVFDFEIAFTNGGGIQGQDFRLDIDGDDIADAALVDYIVDDLRLLMVGPARILNKRVIVEAHKRKDDGALLTRRAYVDLSHVIEDGLVTYPGLPAARICDYLSRERSREIYAPGTEFQIAKIEMVGNTGTYLDCPFHRYEDGKDLAQIAPEAFADLDGIVVRADHRNARAIDAGFFRDKEVRGRAVLVHTGWDAHWTTAEYAHQHPHLTEDAALYLRDCGVRLVGIDSMNIDDTSRDDTHGKSRPVHSTLLGADILIVEHLCNLAALPDEGFTFSAIPPKVRGVGTFPVRALARLG</sequence>
<accession>A0ABW2YRD6</accession>
<comment type="caution">
    <text evidence="1">The sequence shown here is derived from an EMBL/GenBank/DDBJ whole genome shotgun (WGS) entry which is preliminary data.</text>
</comment>
<dbReference type="Gene3D" id="3.50.30.50">
    <property type="entry name" value="Putative cyclase"/>
    <property type="match status" value="1"/>
</dbReference>